<gene>
    <name evidence="1" type="ORF">KRM00_000994</name>
</gene>
<organism evidence="1 2">
    <name type="scientific">Clostridioides difficile</name>
    <name type="common">Peptoclostridium difficile</name>
    <dbReference type="NCBI Taxonomy" id="1496"/>
    <lineage>
        <taxon>Bacteria</taxon>
        <taxon>Bacillati</taxon>
        <taxon>Bacillota</taxon>
        <taxon>Clostridia</taxon>
        <taxon>Peptostreptococcales</taxon>
        <taxon>Peptostreptococcaceae</taxon>
        <taxon>Clostridioides</taxon>
    </lineage>
</organism>
<reference evidence="1" key="2">
    <citation type="submission" date="2021-06" db="EMBL/GenBank/DDBJ databases">
        <authorList>
            <consortium name="NCBI Pathogen Detection Project"/>
        </authorList>
    </citation>
    <scope>NUCLEOTIDE SEQUENCE</scope>
    <source>
        <strain evidence="1">HN1000</strain>
    </source>
</reference>
<evidence type="ECO:0000313" key="1">
    <source>
        <dbReference type="EMBL" id="HBH1541533.1"/>
    </source>
</evidence>
<proteinExistence type="predicted"/>
<sequence>MNKMVVFYDIEEHPVFQVLVRNVKKYTRQNIIFELVEDYIKNNIGEINLKDEEIYSSVSWKIWTISDVAIYNTLFDLRLDYNKLIESEEENTDNRECVKELFCMGKGCKWMETVLLLRQNKIDSSQYNILTINNYTYVKTWTEQCKKILLANNYSKVFRFNEIMKDCDKNLIGDICFKYNNKEYKHKFTFNIKKDKLVNIDCEYKIPFLRYIFNDIENFLIRYSENISNLK</sequence>
<accession>A0AAN6A534</accession>
<dbReference type="RefSeq" id="WP_200799751.1">
    <property type="nucleotide sequence ID" value="NZ_BISD01000011.1"/>
</dbReference>
<comment type="caution">
    <text evidence="1">The sequence shown here is derived from an EMBL/GenBank/DDBJ whole genome shotgun (WGS) entry which is preliminary data.</text>
</comment>
<protein>
    <submittedName>
        <fullName evidence="1">Uncharacterized protein</fullName>
    </submittedName>
</protein>
<dbReference type="EMBL" id="DAEPXK010000008">
    <property type="protein sequence ID" value="HBH1541533.1"/>
    <property type="molecule type" value="Genomic_DNA"/>
</dbReference>
<reference evidence="1" key="1">
    <citation type="journal article" date="2018" name="Genome Biol.">
        <title>SKESA: strategic k-mer extension for scrupulous assemblies.</title>
        <authorList>
            <person name="Souvorov A."/>
            <person name="Agarwala R."/>
            <person name="Lipman D.J."/>
        </authorList>
    </citation>
    <scope>NUCLEOTIDE SEQUENCE</scope>
    <source>
        <strain evidence="1">HN1000</strain>
    </source>
</reference>
<dbReference type="AlphaFoldDB" id="A0AAN6A534"/>
<dbReference type="Proteomes" id="UP000878956">
    <property type="component" value="Unassembled WGS sequence"/>
</dbReference>
<name>A0AAN6A534_CLODI</name>
<evidence type="ECO:0000313" key="2">
    <source>
        <dbReference type="Proteomes" id="UP000878956"/>
    </source>
</evidence>